<name>W7YEL7_9BACL</name>
<evidence type="ECO:0000313" key="9">
    <source>
        <dbReference type="Proteomes" id="UP000019364"/>
    </source>
</evidence>
<dbReference type="SUPFAM" id="SSF51735">
    <property type="entry name" value="NAD(P)-binding Rossmann-fold domains"/>
    <property type="match status" value="1"/>
</dbReference>
<keyword evidence="4" id="KW-0862">Zinc</keyword>
<dbReference type="Pfam" id="PF08240">
    <property type="entry name" value="ADH_N"/>
    <property type="match status" value="1"/>
</dbReference>
<dbReference type="OrthoDB" id="9781031at2"/>
<dbReference type="CDD" id="cd08255">
    <property type="entry name" value="2-desacetyl-2-hydroxyethyl_bacteriochlorophyllide_like"/>
    <property type="match status" value="1"/>
</dbReference>
<proteinExistence type="inferred from homology"/>
<feature type="domain" description="Alcohol dehydrogenase-like C-terminal" evidence="6">
    <location>
        <begin position="161"/>
        <end position="277"/>
    </location>
</feature>
<dbReference type="EMBL" id="BAVZ01000011">
    <property type="protein sequence ID" value="GAF09380.1"/>
    <property type="molecule type" value="Genomic_DNA"/>
</dbReference>
<dbReference type="InterPro" id="IPR036291">
    <property type="entry name" value="NAD(P)-bd_dom_sf"/>
</dbReference>
<evidence type="ECO:0000256" key="2">
    <source>
        <dbReference type="ARBA" id="ARBA00008072"/>
    </source>
</evidence>
<dbReference type="PANTHER" id="PTHR43350">
    <property type="entry name" value="NAD-DEPENDENT ALCOHOL DEHYDROGENASE"/>
    <property type="match status" value="1"/>
</dbReference>
<evidence type="ECO:0000256" key="1">
    <source>
        <dbReference type="ARBA" id="ARBA00001947"/>
    </source>
</evidence>
<evidence type="ECO:0000256" key="3">
    <source>
        <dbReference type="ARBA" id="ARBA00022723"/>
    </source>
</evidence>
<dbReference type="Gene3D" id="3.90.180.10">
    <property type="entry name" value="Medium-chain alcohol dehydrogenases, catalytic domain"/>
    <property type="match status" value="2"/>
</dbReference>
<reference evidence="8 9" key="1">
    <citation type="journal article" date="2014" name="Genome Announc.">
        <title>Draft Genome Sequence of Paenibacillus pini JCM 16418T, Isolated from the Rhizosphere of Pine Tree.</title>
        <authorList>
            <person name="Yuki M."/>
            <person name="Oshima K."/>
            <person name="Suda W."/>
            <person name="Oshida Y."/>
            <person name="Kitamura K."/>
            <person name="Iida Y."/>
            <person name="Hattori M."/>
            <person name="Ohkuma M."/>
        </authorList>
    </citation>
    <scope>NUCLEOTIDE SEQUENCE [LARGE SCALE GENOMIC DNA]</scope>
    <source>
        <strain evidence="8 9">JCM 16418</strain>
    </source>
</reference>
<dbReference type="Proteomes" id="UP000019364">
    <property type="component" value="Unassembled WGS sequence"/>
</dbReference>
<keyword evidence="3" id="KW-0479">Metal-binding</keyword>
<evidence type="ECO:0000259" key="7">
    <source>
        <dbReference type="Pfam" id="PF08240"/>
    </source>
</evidence>
<dbReference type="Pfam" id="PF00107">
    <property type="entry name" value="ADH_zinc_N"/>
    <property type="match status" value="1"/>
</dbReference>
<evidence type="ECO:0000256" key="5">
    <source>
        <dbReference type="ARBA" id="ARBA00023002"/>
    </source>
</evidence>
<comment type="similarity">
    <text evidence="2">Belongs to the zinc-containing alcohol dehydrogenase family.</text>
</comment>
<dbReference type="AlphaFoldDB" id="W7YEL7"/>
<dbReference type="eggNOG" id="COG1063">
    <property type="taxonomic scope" value="Bacteria"/>
</dbReference>
<dbReference type="InterPro" id="IPR013154">
    <property type="entry name" value="ADH-like_N"/>
</dbReference>
<dbReference type="PANTHER" id="PTHR43350:SF19">
    <property type="entry name" value="D-GULOSIDE 3-DEHYDROGENASE"/>
    <property type="match status" value="1"/>
</dbReference>
<sequence length="356" mass="38850">MPSIAITQGLTSINCVFQEPDRIELLEEQVPSPGPGQILCAAKKSLISTGTELACLKGSFDEGTVWSSWVQYPFYPGYSMAAQVLEIGSGVEGIKVGDRIMCPAGHRQYFLVEYKEAALIPDSIRDEEAIFTQLAKVALLGVLRAEHAFGERVGIVGLGLIGQLVIQYLNAGGARQIIAIAPESSRLGQARRNGATDLLNLPVAEAFGQVEELTRGKMLDTIYDVTGSYAVLPYCTQLTRDLGKVILLGDSTEPSKQTIGPKVVFNSVSILGIHGRMMEGFKGWTEVDMNEFIFESIQRGKLDVASLITEEVSPLEAVSVYSRLVERKSDFMGVVFDWTIAKLRGKSNENMSRAYT</sequence>
<evidence type="ECO:0000256" key="4">
    <source>
        <dbReference type="ARBA" id="ARBA00022833"/>
    </source>
</evidence>
<dbReference type="SUPFAM" id="SSF50129">
    <property type="entry name" value="GroES-like"/>
    <property type="match status" value="1"/>
</dbReference>
<evidence type="ECO:0000313" key="8">
    <source>
        <dbReference type="EMBL" id="GAF09380.1"/>
    </source>
</evidence>
<comment type="caution">
    <text evidence="8">The sequence shown here is derived from an EMBL/GenBank/DDBJ whole genome shotgun (WGS) entry which is preliminary data.</text>
</comment>
<dbReference type="InterPro" id="IPR013149">
    <property type="entry name" value="ADH-like_C"/>
</dbReference>
<dbReference type="GO" id="GO:0016491">
    <property type="term" value="F:oxidoreductase activity"/>
    <property type="evidence" value="ECO:0007669"/>
    <property type="project" value="UniProtKB-KW"/>
</dbReference>
<accession>W7YEL7</accession>
<comment type="cofactor">
    <cofactor evidence="1">
        <name>Zn(2+)</name>
        <dbReference type="ChEBI" id="CHEBI:29105"/>
    </cofactor>
</comment>
<organism evidence="8 9">
    <name type="scientific">Paenibacillus pini JCM 16418</name>
    <dbReference type="NCBI Taxonomy" id="1236976"/>
    <lineage>
        <taxon>Bacteria</taxon>
        <taxon>Bacillati</taxon>
        <taxon>Bacillota</taxon>
        <taxon>Bacilli</taxon>
        <taxon>Bacillales</taxon>
        <taxon>Paenibacillaceae</taxon>
        <taxon>Paenibacillus</taxon>
    </lineage>
</organism>
<dbReference type="STRING" id="1236976.JCM16418_3519"/>
<dbReference type="RefSeq" id="WP_052020388.1">
    <property type="nucleotide sequence ID" value="NZ_BAVZ01000011.1"/>
</dbReference>
<keyword evidence="5" id="KW-0560">Oxidoreductase</keyword>
<keyword evidence="9" id="KW-1185">Reference proteome</keyword>
<feature type="domain" description="Alcohol dehydrogenase-like N-terminal" evidence="7">
    <location>
        <begin position="65"/>
        <end position="104"/>
    </location>
</feature>
<protein>
    <submittedName>
        <fullName evidence="8">Zinc-containing alcohol dehydrogenase</fullName>
    </submittedName>
</protein>
<dbReference type="GO" id="GO:0046872">
    <property type="term" value="F:metal ion binding"/>
    <property type="evidence" value="ECO:0007669"/>
    <property type="project" value="UniProtKB-KW"/>
</dbReference>
<dbReference type="InterPro" id="IPR011032">
    <property type="entry name" value="GroES-like_sf"/>
</dbReference>
<gene>
    <name evidence="8" type="ORF">JCM16418_3519</name>
</gene>
<dbReference type="Gene3D" id="3.40.50.720">
    <property type="entry name" value="NAD(P)-binding Rossmann-like Domain"/>
    <property type="match status" value="1"/>
</dbReference>
<evidence type="ECO:0000259" key="6">
    <source>
        <dbReference type="Pfam" id="PF00107"/>
    </source>
</evidence>